<gene>
    <name evidence="1" type="ORF">BCB44BAC_01874</name>
</gene>
<comment type="caution">
    <text evidence="1">The sequence shown here is derived from an EMBL/GenBank/DDBJ whole genome shotgun (WGS) entry which is preliminary data.</text>
</comment>
<dbReference type="AlphaFoldDB" id="A0AAX2CG94"/>
<accession>A0AAX2CG94</accession>
<organism evidence="1 2">
    <name type="scientific">Bacillus cytotoxicus</name>
    <dbReference type="NCBI Taxonomy" id="580165"/>
    <lineage>
        <taxon>Bacteria</taxon>
        <taxon>Bacillati</taxon>
        <taxon>Bacillota</taxon>
        <taxon>Bacilli</taxon>
        <taxon>Bacillales</taxon>
        <taxon>Bacillaceae</taxon>
        <taxon>Bacillus</taxon>
        <taxon>Bacillus cereus group</taxon>
    </lineage>
</organism>
<dbReference type="EMBL" id="FMIK01000024">
    <property type="protein sequence ID" value="SCL91413.1"/>
    <property type="molecule type" value="Genomic_DNA"/>
</dbReference>
<evidence type="ECO:0008006" key="3">
    <source>
        <dbReference type="Google" id="ProtNLM"/>
    </source>
</evidence>
<dbReference type="Proteomes" id="UP000242164">
    <property type="component" value="Unassembled WGS sequence"/>
</dbReference>
<dbReference type="GeneID" id="33896996"/>
<sequence length="373" mass="43745">MELIRWAIDLGTSVYGNTHEELIPLLDYYYDHDHLKAFVVANLILEMDIQEADRPSIELKRCVAAYYAGLYKVAKKYANEMVMKYPNVELYEKNAKVIESFFNKEYDYCFYIWPYTYGSFIDVARALKWQLEQQGQEVIISETLLDQAKQTVLFGAHLFAYRPIPIPNHAIVYNLEQLYDESPYVNAAYLTILKDREVWDYSRQNIEWLKQKGLGKEIKHVKMNYAPTLEIKKGAFPHVLSEDIDVLFIGAMNERRQAIFEQLQELAPNLNIVFQSNVWGIPRNELMARAKIILNIHFHLTGILETPRISHAVANQKFIISESSNPEDEKEWPGIVFAPYEQMVEMIIQYSKLPEERRKLAEKAYWHFKAQKS</sequence>
<dbReference type="RefSeq" id="WP_012094153.1">
    <property type="nucleotide sequence ID" value="NZ_CP024101.1"/>
</dbReference>
<evidence type="ECO:0000313" key="1">
    <source>
        <dbReference type="EMBL" id="SCL91413.1"/>
    </source>
</evidence>
<evidence type="ECO:0000313" key="2">
    <source>
        <dbReference type="Proteomes" id="UP000242164"/>
    </source>
</evidence>
<reference evidence="1 2" key="1">
    <citation type="submission" date="2016-08" db="EMBL/GenBank/DDBJ databases">
        <authorList>
            <person name="Loux V."/>
            <person name="Rue O."/>
        </authorList>
    </citation>
    <scope>NUCLEOTIDE SEQUENCE [LARGE SCALE GENOMIC DNA]</scope>
    <source>
        <strain evidence="1 2">AFSSA_08CEB44bac</strain>
    </source>
</reference>
<protein>
    <recommendedName>
        <fullName evidence="3">DNA-binding protein</fullName>
    </recommendedName>
</protein>
<name>A0AAX2CG94_9BACI</name>
<proteinExistence type="predicted"/>